<proteinExistence type="predicted"/>
<dbReference type="RefSeq" id="WP_252175339.1">
    <property type="nucleotide sequence ID" value="NZ_CP086395.1"/>
</dbReference>
<evidence type="ECO:0000313" key="2">
    <source>
        <dbReference type="EMBL" id="USJ19967.1"/>
    </source>
</evidence>
<sequence>MTKRIFLNAFGLIVIIFMVIIQIGAKFLQMKYGLTYLSPWIPVVINSCIILLGGLLLLFNFIDKKKYKCIFSAFILLSLVAFIGFSSQAKEIKENRNIYSVSPDKKNIFYLKEDGQTVTYYQSYYLVFGKMREVFPYSVEKIGKPRWVTNDVAAVTYQDTTGHLHLYLGTYGYRGSALSYKYVTSLTRGIWENELSNVNLSNIRGNIQVSDKGSISTYASDQIVQFGTSGVVLTDKSSAKYAYVIPENALYEPDDTPNNLQDIQLLAFKPNLENIEVVKLKYTGGEQ</sequence>
<keyword evidence="1" id="KW-0472">Membrane</keyword>
<dbReference type="AlphaFoldDB" id="A0A9Q8Y0T7"/>
<accession>A0A9Q8Y0T7</accession>
<protein>
    <submittedName>
        <fullName evidence="2">Uncharacterized protein</fullName>
    </submittedName>
</protein>
<keyword evidence="1" id="KW-1133">Transmembrane helix</keyword>
<feature type="transmembrane region" description="Helical" evidence="1">
    <location>
        <begin position="69"/>
        <end position="87"/>
    </location>
</feature>
<name>A0A9Q8Y0T7_9LACT</name>
<evidence type="ECO:0000313" key="3">
    <source>
        <dbReference type="Proteomes" id="UP001056730"/>
    </source>
</evidence>
<reference evidence="2" key="1">
    <citation type="journal article" date="2022" name="Front. Microbiol.">
        <title>Feed Insects as a Reservoir of Granadaene-Producing Lactococci.</title>
        <authorList>
            <person name="Neuzil-Bunesova V."/>
            <person name="Ramirez Garcia A."/>
            <person name="Modrackova N."/>
            <person name="Makovska M."/>
            <person name="Sabolova M."/>
            <person name="Sproer C."/>
            <person name="Bunk B."/>
            <person name="Blom J."/>
            <person name="Schwab C."/>
        </authorList>
    </citation>
    <scope>NUCLEOTIDE SEQUENCE</scope>
    <source>
        <strain evidence="2">I4/6O</strain>
    </source>
</reference>
<dbReference type="Proteomes" id="UP001056730">
    <property type="component" value="Chromosome"/>
</dbReference>
<dbReference type="KEGG" id="lfo:LMK00_09030"/>
<evidence type="ECO:0000256" key="1">
    <source>
        <dbReference type="SAM" id="Phobius"/>
    </source>
</evidence>
<gene>
    <name evidence="2" type="ORF">LMK00_09030</name>
</gene>
<dbReference type="EMBL" id="CP086395">
    <property type="protein sequence ID" value="USJ19967.1"/>
    <property type="molecule type" value="Genomic_DNA"/>
</dbReference>
<feature type="transmembrane region" description="Helical" evidence="1">
    <location>
        <begin position="7"/>
        <end position="28"/>
    </location>
</feature>
<feature type="transmembrane region" description="Helical" evidence="1">
    <location>
        <begin position="40"/>
        <end position="62"/>
    </location>
</feature>
<organism evidence="2 3">
    <name type="scientific">Lactococcus formosensis</name>
    <dbReference type="NCBI Taxonomy" id="1281486"/>
    <lineage>
        <taxon>Bacteria</taxon>
        <taxon>Bacillati</taxon>
        <taxon>Bacillota</taxon>
        <taxon>Bacilli</taxon>
        <taxon>Lactobacillales</taxon>
        <taxon>Streptococcaceae</taxon>
        <taxon>Lactococcus</taxon>
    </lineage>
</organism>
<keyword evidence="1" id="KW-0812">Transmembrane</keyword>